<sequence>MLGTRWVEEHSALFGRMAERKGVDWSKVTGPADAIAVRHAVHACLSCRDVAACRTALDAPADTPQDMEFCPNRELFERFTRTG</sequence>
<dbReference type="AlphaFoldDB" id="A0A918XU07"/>
<dbReference type="RefSeq" id="WP_189992070.1">
    <property type="nucleotide sequence ID" value="NZ_BMZS01000008.1"/>
</dbReference>
<keyword evidence="3" id="KW-1185">Reference proteome</keyword>
<gene>
    <name evidence="2" type="ORF">GCM10017083_35520</name>
</gene>
<protein>
    <recommendedName>
        <fullName evidence="1">DUF6455 domain-containing protein</fullName>
    </recommendedName>
</protein>
<organism evidence="2 3">
    <name type="scientific">Thalassobaculum fulvum</name>
    <dbReference type="NCBI Taxonomy" id="1633335"/>
    <lineage>
        <taxon>Bacteria</taxon>
        <taxon>Pseudomonadati</taxon>
        <taxon>Pseudomonadota</taxon>
        <taxon>Alphaproteobacteria</taxon>
        <taxon>Rhodospirillales</taxon>
        <taxon>Thalassobaculaceae</taxon>
        <taxon>Thalassobaculum</taxon>
    </lineage>
</organism>
<evidence type="ECO:0000259" key="1">
    <source>
        <dbReference type="Pfam" id="PF20056"/>
    </source>
</evidence>
<evidence type="ECO:0000313" key="2">
    <source>
        <dbReference type="EMBL" id="GHD55984.1"/>
    </source>
</evidence>
<dbReference type="InterPro" id="IPR045601">
    <property type="entry name" value="DUF6455"/>
</dbReference>
<dbReference type="Proteomes" id="UP000630353">
    <property type="component" value="Unassembled WGS sequence"/>
</dbReference>
<accession>A0A918XU07</accession>
<evidence type="ECO:0000313" key="3">
    <source>
        <dbReference type="Proteomes" id="UP000630353"/>
    </source>
</evidence>
<reference evidence="2" key="2">
    <citation type="submission" date="2020-09" db="EMBL/GenBank/DDBJ databases">
        <authorList>
            <person name="Sun Q."/>
            <person name="Kim S."/>
        </authorList>
    </citation>
    <scope>NUCLEOTIDE SEQUENCE</scope>
    <source>
        <strain evidence="2">KCTC 42651</strain>
    </source>
</reference>
<feature type="domain" description="DUF6455" evidence="1">
    <location>
        <begin position="5"/>
        <end position="80"/>
    </location>
</feature>
<dbReference type="EMBL" id="BMZS01000008">
    <property type="protein sequence ID" value="GHD55984.1"/>
    <property type="molecule type" value="Genomic_DNA"/>
</dbReference>
<reference evidence="2" key="1">
    <citation type="journal article" date="2014" name="Int. J. Syst. Evol. Microbiol.">
        <title>Complete genome sequence of Corynebacterium casei LMG S-19264T (=DSM 44701T), isolated from a smear-ripened cheese.</title>
        <authorList>
            <consortium name="US DOE Joint Genome Institute (JGI-PGF)"/>
            <person name="Walter F."/>
            <person name="Albersmeier A."/>
            <person name="Kalinowski J."/>
            <person name="Ruckert C."/>
        </authorList>
    </citation>
    <scope>NUCLEOTIDE SEQUENCE</scope>
    <source>
        <strain evidence="2">KCTC 42651</strain>
    </source>
</reference>
<proteinExistence type="predicted"/>
<comment type="caution">
    <text evidence="2">The sequence shown here is derived from an EMBL/GenBank/DDBJ whole genome shotgun (WGS) entry which is preliminary data.</text>
</comment>
<name>A0A918XU07_9PROT</name>
<dbReference type="Pfam" id="PF20056">
    <property type="entry name" value="DUF6455"/>
    <property type="match status" value="1"/>
</dbReference>